<dbReference type="SMART" id="SM00115">
    <property type="entry name" value="CASc"/>
    <property type="match status" value="1"/>
</dbReference>
<dbReference type="AlphaFoldDB" id="A0A8J6HVS0"/>
<evidence type="ECO:0000259" key="5">
    <source>
        <dbReference type="PROSITE" id="PS50208"/>
    </source>
</evidence>
<dbReference type="InterPro" id="IPR029030">
    <property type="entry name" value="Caspase-like_dom_sf"/>
</dbReference>
<feature type="domain" description="Caspase family p10" evidence="4">
    <location>
        <begin position="216"/>
        <end position="298"/>
    </location>
</feature>
<dbReference type="InterPro" id="IPR052039">
    <property type="entry name" value="Caspase-related_regulators"/>
</dbReference>
<dbReference type="GO" id="GO:0004197">
    <property type="term" value="F:cysteine-type endopeptidase activity"/>
    <property type="evidence" value="ECO:0007669"/>
    <property type="project" value="InterPro"/>
</dbReference>
<keyword evidence="7" id="KW-1185">Reference proteome</keyword>
<organism evidence="6 7">
    <name type="scientific">Tenebrio molitor</name>
    <name type="common">Yellow mealworm beetle</name>
    <dbReference type="NCBI Taxonomy" id="7067"/>
    <lineage>
        <taxon>Eukaryota</taxon>
        <taxon>Metazoa</taxon>
        <taxon>Ecdysozoa</taxon>
        <taxon>Arthropoda</taxon>
        <taxon>Hexapoda</taxon>
        <taxon>Insecta</taxon>
        <taxon>Pterygota</taxon>
        <taxon>Neoptera</taxon>
        <taxon>Endopterygota</taxon>
        <taxon>Coleoptera</taxon>
        <taxon>Polyphaga</taxon>
        <taxon>Cucujiformia</taxon>
        <taxon>Tenebrionidae</taxon>
        <taxon>Tenebrio</taxon>
    </lineage>
</organism>
<dbReference type="PANTHER" id="PTHR22576:SF41">
    <property type="entry name" value="CASPASE 14, APOPTOSIS-RELATED CYSTEINE PEPTIDASE"/>
    <property type="match status" value="1"/>
</dbReference>
<evidence type="ECO:0000313" key="7">
    <source>
        <dbReference type="Proteomes" id="UP000719412"/>
    </source>
</evidence>
<dbReference type="GO" id="GO:0006508">
    <property type="term" value="P:proteolysis"/>
    <property type="evidence" value="ECO:0007669"/>
    <property type="project" value="InterPro"/>
</dbReference>
<evidence type="ECO:0000259" key="4">
    <source>
        <dbReference type="PROSITE" id="PS50207"/>
    </source>
</evidence>
<sequence length="338" mass="39784">MSVEEDASRIVREARKTSTHLSPDYEIKHREEITIVKQNNDELEKFVEREEFLLTKFEYPRNGKEPGLVLIFNQEWFEKINYRLGSRRDVNELITCMSRIGFNIHENHIFTNYTKDDILDSIKKIAQSDLSQVNSLIVFFLTHGDELNRLHASDAIVATHELWEVFDKCEDLKNKPKMFVFQACKGKNYSTISKHTNKTIQLVPDATFNTNYIGPDMLIVYSTTEGNVSFRDPKTGTWFIQELCKNFSAYGRRDDVISLITRTTKCLCRNYYHNDQDAIKKQMPVFVSTLKKKFYLNRNKERNVLIKLIENQEAMQESIDELEKKVNELLQDKEKRNK</sequence>
<proteinExistence type="inferred from homology"/>
<evidence type="ECO:0000256" key="2">
    <source>
        <dbReference type="RuleBase" id="RU003971"/>
    </source>
</evidence>
<evidence type="ECO:0000256" key="1">
    <source>
        <dbReference type="ARBA" id="ARBA00010134"/>
    </source>
</evidence>
<reference evidence="6" key="2">
    <citation type="submission" date="2021-08" db="EMBL/GenBank/DDBJ databases">
        <authorList>
            <person name="Eriksson T."/>
        </authorList>
    </citation>
    <scope>NUCLEOTIDE SEQUENCE</scope>
    <source>
        <strain evidence="6">Stoneville</strain>
        <tissue evidence="6">Whole head</tissue>
    </source>
</reference>
<dbReference type="Proteomes" id="UP000719412">
    <property type="component" value="Unassembled WGS sequence"/>
</dbReference>
<dbReference type="InterPro" id="IPR002138">
    <property type="entry name" value="Pept_C14_p10"/>
</dbReference>
<evidence type="ECO:0000256" key="3">
    <source>
        <dbReference type="SAM" id="Coils"/>
    </source>
</evidence>
<keyword evidence="3" id="KW-0175">Coiled coil</keyword>
<dbReference type="Pfam" id="PF00656">
    <property type="entry name" value="Peptidase_C14"/>
    <property type="match status" value="1"/>
</dbReference>
<dbReference type="PROSITE" id="PS50207">
    <property type="entry name" value="CASPASE_P10"/>
    <property type="match status" value="1"/>
</dbReference>
<dbReference type="Gene3D" id="3.40.50.1460">
    <property type="match status" value="1"/>
</dbReference>
<comment type="caution">
    <text evidence="6">The sequence shown here is derived from an EMBL/GenBank/DDBJ whole genome shotgun (WGS) entry which is preliminary data.</text>
</comment>
<dbReference type="InterPro" id="IPR001309">
    <property type="entry name" value="Pept_C14_p20"/>
</dbReference>
<protein>
    <submittedName>
        <fullName evidence="6">Uncharacterized protein</fullName>
    </submittedName>
</protein>
<feature type="domain" description="Caspase family p20" evidence="5">
    <location>
        <begin position="65"/>
        <end position="188"/>
    </location>
</feature>
<reference evidence="6" key="1">
    <citation type="journal article" date="2020" name="J Insects Food Feed">
        <title>The yellow mealworm (Tenebrio molitor) genome: a resource for the emerging insects as food and feed industry.</title>
        <authorList>
            <person name="Eriksson T."/>
            <person name="Andere A."/>
            <person name="Kelstrup H."/>
            <person name="Emery V."/>
            <person name="Picard C."/>
        </authorList>
    </citation>
    <scope>NUCLEOTIDE SEQUENCE</scope>
    <source>
        <strain evidence="6">Stoneville</strain>
        <tissue evidence="6">Whole head</tissue>
    </source>
</reference>
<dbReference type="SUPFAM" id="SSF52129">
    <property type="entry name" value="Caspase-like"/>
    <property type="match status" value="1"/>
</dbReference>
<dbReference type="EMBL" id="JABDTM020009501">
    <property type="protein sequence ID" value="KAH0821053.1"/>
    <property type="molecule type" value="Genomic_DNA"/>
</dbReference>
<dbReference type="PANTHER" id="PTHR22576">
    <property type="entry name" value="MUCOSA ASSOCIATED LYMPHOID TISSUE LYMPHOMA TRANSLOCATION PROTEIN 1/PARACASPASE"/>
    <property type="match status" value="1"/>
</dbReference>
<feature type="coiled-coil region" evidence="3">
    <location>
        <begin position="305"/>
        <end position="332"/>
    </location>
</feature>
<accession>A0A8J6HVS0</accession>
<dbReference type="PRINTS" id="PR00376">
    <property type="entry name" value="IL1BCENZYME"/>
</dbReference>
<dbReference type="InterPro" id="IPR011600">
    <property type="entry name" value="Pept_C14_caspase"/>
</dbReference>
<dbReference type="InterPro" id="IPR015917">
    <property type="entry name" value="Pept_C14A"/>
</dbReference>
<gene>
    <name evidence="6" type="ORF">GEV33_001738</name>
</gene>
<evidence type="ECO:0000313" key="6">
    <source>
        <dbReference type="EMBL" id="KAH0821053.1"/>
    </source>
</evidence>
<dbReference type="PROSITE" id="PS50208">
    <property type="entry name" value="CASPASE_P20"/>
    <property type="match status" value="1"/>
</dbReference>
<name>A0A8J6HVS0_TENMO</name>
<comment type="similarity">
    <text evidence="1 2">Belongs to the peptidase C14A family.</text>
</comment>